<dbReference type="Proteomes" id="UP001501736">
    <property type="component" value="Unassembled WGS sequence"/>
</dbReference>
<proteinExistence type="predicted"/>
<feature type="transmembrane region" description="Helical" evidence="2">
    <location>
        <begin position="26"/>
        <end position="45"/>
    </location>
</feature>
<comment type="caution">
    <text evidence="3">The sequence shown here is derived from an EMBL/GenBank/DDBJ whole genome shotgun (WGS) entry which is preliminary data.</text>
</comment>
<name>A0ABP6RAF5_9MICC</name>
<feature type="region of interest" description="Disordered" evidence="1">
    <location>
        <begin position="85"/>
        <end position="105"/>
    </location>
</feature>
<keyword evidence="4" id="KW-1185">Reference proteome</keyword>
<keyword evidence="2" id="KW-1133">Transmembrane helix</keyword>
<gene>
    <name evidence="3" type="ORF">GCM10020260_05710</name>
</gene>
<evidence type="ECO:0000256" key="2">
    <source>
        <dbReference type="SAM" id="Phobius"/>
    </source>
</evidence>
<protein>
    <submittedName>
        <fullName evidence="3">Uncharacterized protein</fullName>
    </submittedName>
</protein>
<reference evidence="4" key="1">
    <citation type="journal article" date="2019" name="Int. J. Syst. Evol. Microbiol.">
        <title>The Global Catalogue of Microorganisms (GCM) 10K type strain sequencing project: providing services to taxonomists for standard genome sequencing and annotation.</title>
        <authorList>
            <consortium name="The Broad Institute Genomics Platform"/>
            <consortium name="The Broad Institute Genome Sequencing Center for Infectious Disease"/>
            <person name="Wu L."/>
            <person name="Ma J."/>
        </authorList>
    </citation>
    <scope>NUCLEOTIDE SEQUENCE [LARGE SCALE GENOMIC DNA]</scope>
    <source>
        <strain evidence="4">JCM 11483</strain>
    </source>
</reference>
<evidence type="ECO:0000256" key="1">
    <source>
        <dbReference type="SAM" id="MobiDB-lite"/>
    </source>
</evidence>
<keyword evidence="2" id="KW-0812">Transmembrane</keyword>
<evidence type="ECO:0000313" key="3">
    <source>
        <dbReference type="EMBL" id="GAA3280938.1"/>
    </source>
</evidence>
<feature type="compositionally biased region" description="Basic residues" evidence="1">
    <location>
        <begin position="85"/>
        <end position="97"/>
    </location>
</feature>
<sequence length="105" mass="12289">MGVFGAAWAVTVLYGYFDMILPGDQSIRLVLTVVWAGTLATFLWWPPFITPAWYKEWLKRSGGKSLDPKHLWPLAEWHEIEKHERAKRQAKARKRIQKRQENAGR</sequence>
<organism evidence="3 4">
    <name type="scientific">Nesterenkonia halobia</name>
    <dbReference type="NCBI Taxonomy" id="37922"/>
    <lineage>
        <taxon>Bacteria</taxon>
        <taxon>Bacillati</taxon>
        <taxon>Actinomycetota</taxon>
        <taxon>Actinomycetes</taxon>
        <taxon>Micrococcales</taxon>
        <taxon>Micrococcaceae</taxon>
        <taxon>Nesterenkonia</taxon>
    </lineage>
</organism>
<dbReference type="EMBL" id="BAAAYG010000003">
    <property type="protein sequence ID" value="GAA3280938.1"/>
    <property type="molecule type" value="Genomic_DNA"/>
</dbReference>
<keyword evidence="2" id="KW-0472">Membrane</keyword>
<evidence type="ECO:0000313" key="4">
    <source>
        <dbReference type="Proteomes" id="UP001501736"/>
    </source>
</evidence>
<accession>A0ABP6RAF5</accession>